<feature type="transmembrane region" description="Helical" evidence="1">
    <location>
        <begin position="310"/>
        <end position="333"/>
    </location>
</feature>
<feature type="transmembrane region" description="Helical" evidence="1">
    <location>
        <begin position="39"/>
        <end position="60"/>
    </location>
</feature>
<evidence type="ECO:0000313" key="3">
    <source>
        <dbReference type="EMBL" id="OIQ96651.1"/>
    </source>
</evidence>
<feature type="transmembrane region" description="Helical" evidence="1">
    <location>
        <begin position="238"/>
        <end position="261"/>
    </location>
</feature>
<sequence>MFSLPEVPPLLFAFVATVLFGFVIGLEVHSYRRAQNQDLGFGTTRTLTLLAVLGFTLAALDPSLKLFAVGLLALAILLALQYYDRLKAGEQSLLPTLIALLTYPLGPIALAQPVWLLIIYVVVVLLLLSEKPHIRRFSDVFRSTETVTLAKFLIMAGLVLPMLPDRQIAPFVSVSYSQLWLAVIVVSGISYLSYLAQTYFIPKGGVLLTGVLGGLYSSTATTVVLSRRAHDAPSGHRLFGAAIVLATAMMYLRLMALILILGHLAAAWRLALPFTALAGVSALVAWLLYRRSTDPSGPVADSPEPVRHPLEFSTALLFALLFVLFAALTQFVVSGYGAGGLHLLSFAVGFSDIDPFILSLLEGKFQVSDVAIVGAIVIASGSNNLLKAAYALVLGRQRDLIPAALWLTLSFVLSVAYVLLTG</sequence>
<feature type="domain" description="DUF4010" evidence="2">
    <location>
        <begin position="184"/>
        <end position="395"/>
    </location>
</feature>
<name>A0A1J5S4H2_9ZZZZ</name>
<dbReference type="InterPro" id="IPR025105">
    <property type="entry name" value="DUF4010"/>
</dbReference>
<dbReference type="PANTHER" id="PTHR39084:SF1">
    <property type="entry name" value="DUF4010 DOMAIN-CONTAINING PROTEIN"/>
    <property type="match status" value="1"/>
</dbReference>
<comment type="caution">
    <text evidence="3">The sequence shown here is derived from an EMBL/GenBank/DDBJ whole genome shotgun (WGS) entry which is preliminary data.</text>
</comment>
<dbReference type="PANTHER" id="PTHR39084">
    <property type="entry name" value="MEMBRANE PROTEIN-RELATED"/>
    <property type="match status" value="1"/>
</dbReference>
<feature type="transmembrane region" description="Helical" evidence="1">
    <location>
        <begin position="95"/>
        <end position="128"/>
    </location>
</feature>
<accession>A0A1J5S4H2</accession>
<feature type="transmembrane region" description="Helical" evidence="1">
    <location>
        <begin position="6"/>
        <end position="27"/>
    </location>
</feature>
<dbReference type="EMBL" id="MLJW01000145">
    <property type="protein sequence ID" value="OIQ96651.1"/>
    <property type="molecule type" value="Genomic_DNA"/>
</dbReference>
<feature type="transmembrane region" description="Helical" evidence="1">
    <location>
        <begin position="66"/>
        <end position="83"/>
    </location>
</feature>
<organism evidence="3">
    <name type="scientific">mine drainage metagenome</name>
    <dbReference type="NCBI Taxonomy" id="410659"/>
    <lineage>
        <taxon>unclassified sequences</taxon>
        <taxon>metagenomes</taxon>
        <taxon>ecological metagenomes</taxon>
    </lineage>
</organism>
<feature type="transmembrane region" description="Helical" evidence="1">
    <location>
        <begin position="370"/>
        <end position="394"/>
    </location>
</feature>
<gene>
    <name evidence="3" type="ORF">GALL_213540</name>
</gene>
<dbReference type="AlphaFoldDB" id="A0A1J5S4H2"/>
<keyword evidence="1" id="KW-1133">Transmembrane helix</keyword>
<keyword evidence="1" id="KW-0812">Transmembrane</keyword>
<feature type="transmembrane region" description="Helical" evidence="1">
    <location>
        <begin position="206"/>
        <end position="226"/>
    </location>
</feature>
<reference evidence="3" key="1">
    <citation type="submission" date="2016-10" db="EMBL/GenBank/DDBJ databases">
        <title>Sequence of Gallionella enrichment culture.</title>
        <authorList>
            <person name="Poehlein A."/>
            <person name="Muehling M."/>
            <person name="Daniel R."/>
        </authorList>
    </citation>
    <scope>NUCLEOTIDE SEQUENCE</scope>
</reference>
<evidence type="ECO:0000259" key="2">
    <source>
        <dbReference type="Pfam" id="PF13194"/>
    </source>
</evidence>
<feature type="transmembrane region" description="Helical" evidence="1">
    <location>
        <begin position="176"/>
        <end position="194"/>
    </location>
</feature>
<protein>
    <recommendedName>
        <fullName evidence="2">DUF4010 domain-containing protein</fullName>
    </recommendedName>
</protein>
<proteinExistence type="predicted"/>
<evidence type="ECO:0000256" key="1">
    <source>
        <dbReference type="SAM" id="Phobius"/>
    </source>
</evidence>
<keyword evidence="1" id="KW-0472">Membrane</keyword>
<dbReference type="Pfam" id="PF13194">
    <property type="entry name" value="DUF4010"/>
    <property type="match status" value="1"/>
</dbReference>
<feature type="transmembrane region" description="Helical" evidence="1">
    <location>
        <begin position="267"/>
        <end position="289"/>
    </location>
</feature>
<feature type="transmembrane region" description="Helical" evidence="1">
    <location>
        <begin position="400"/>
        <end position="420"/>
    </location>
</feature>